<protein>
    <submittedName>
        <fullName evidence="1">Uncharacterized protein</fullName>
    </submittedName>
</protein>
<proteinExistence type="predicted"/>
<evidence type="ECO:0000313" key="1">
    <source>
        <dbReference type="EMBL" id="KAJ3484104.1"/>
    </source>
</evidence>
<evidence type="ECO:0000313" key="2">
    <source>
        <dbReference type="Proteomes" id="UP001148737"/>
    </source>
</evidence>
<dbReference type="Proteomes" id="UP001148737">
    <property type="component" value="Unassembled WGS sequence"/>
</dbReference>
<organism evidence="1 2">
    <name type="scientific">Lecanicillium saksenae</name>
    <dbReference type="NCBI Taxonomy" id="468837"/>
    <lineage>
        <taxon>Eukaryota</taxon>
        <taxon>Fungi</taxon>
        <taxon>Dikarya</taxon>
        <taxon>Ascomycota</taxon>
        <taxon>Pezizomycotina</taxon>
        <taxon>Sordariomycetes</taxon>
        <taxon>Hypocreomycetidae</taxon>
        <taxon>Hypocreales</taxon>
        <taxon>Cordycipitaceae</taxon>
        <taxon>Lecanicillium</taxon>
    </lineage>
</organism>
<accession>A0ACC1QNT4</accession>
<gene>
    <name evidence="1" type="ORF">NLG97_g7139</name>
</gene>
<sequence>MDDPADSIALENLRLTPLNLLHMPIEIQLMIYTYVFGGEPILWERRHRDECNLRPSSEFRVEHPPWVWYRPIIDIICPKIKGQCSGFPGRELFSAKYTLAETWKFCACGKRRGLNLLRTSRHIYSLAAPIFWSTTTFCFFDSIEFIACMSATSGGTRALIRGVSIISLSQFAGGDNRVHFRHKLHCDPIANLGYIWYVHTMPTFWRTVLSLPGLERLAVPSLFLYHMGSPLRGPTFRAVVKRLTGLKDLEVTCSCYIDSRIGESATRLGSHCFWIDLYNNTGWATFVSYSQRIDLRDIRDGTAEPDDVFTASLSSNLPPGYILWEIWRQYLLTGPREHSWGVDHFFPRADLVGAPKTLPVELPNSPQIPSTEIPVTFYSLPLDRHALERSKRAKGRDAPGGNPRVKHVWVRQRARHILLWRFEVLRAQKVNRMVAQLRRDAVVTSDGANEGASKETKKKRKRVKQNRRGYRHNYREREEEEQAVFFGSSSAGNEATG</sequence>
<reference evidence="1" key="1">
    <citation type="submission" date="2022-07" db="EMBL/GenBank/DDBJ databases">
        <title>Genome Sequence of Lecanicillium saksenae.</title>
        <authorList>
            <person name="Buettner E."/>
        </authorList>
    </citation>
    <scope>NUCLEOTIDE SEQUENCE</scope>
    <source>
        <strain evidence="1">VT-O1</strain>
    </source>
</reference>
<keyword evidence="2" id="KW-1185">Reference proteome</keyword>
<name>A0ACC1QNT4_9HYPO</name>
<dbReference type="EMBL" id="JANAKD010001051">
    <property type="protein sequence ID" value="KAJ3484104.1"/>
    <property type="molecule type" value="Genomic_DNA"/>
</dbReference>
<comment type="caution">
    <text evidence="1">The sequence shown here is derived from an EMBL/GenBank/DDBJ whole genome shotgun (WGS) entry which is preliminary data.</text>
</comment>